<reference evidence="2" key="1">
    <citation type="submission" date="2023-03" db="EMBL/GenBank/DDBJ databases">
        <title>Massive genome expansion in bonnet fungi (Mycena s.s.) driven by repeated elements and novel gene families across ecological guilds.</title>
        <authorList>
            <consortium name="Lawrence Berkeley National Laboratory"/>
            <person name="Harder C.B."/>
            <person name="Miyauchi S."/>
            <person name="Viragh M."/>
            <person name="Kuo A."/>
            <person name="Thoen E."/>
            <person name="Andreopoulos B."/>
            <person name="Lu D."/>
            <person name="Skrede I."/>
            <person name="Drula E."/>
            <person name="Henrissat B."/>
            <person name="Morin E."/>
            <person name="Kohler A."/>
            <person name="Barry K."/>
            <person name="LaButti K."/>
            <person name="Morin E."/>
            <person name="Salamov A."/>
            <person name="Lipzen A."/>
            <person name="Mereny Z."/>
            <person name="Hegedus B."/>
            <person name="Baldrian P."/>
            <person name="Stursova M."/>
            <person name="Weitz H."/>
            <person name="Taylor A."/>
            <person name="Grigoriev I.V."/>
            <person name="Nagy L.G."/>
            <person name="Martin F."/>
            <person name="Kauserud H."/>
        </authorList>
    </citation>
    <scope>NUCLEOTIDE SEQUENCE</scope>
    <source>
        <strain evidence="2">CBHHK200</strain>
    </source>
</reference>
<name>A0AAD6T4B5_9AGAR</name>
<sequence>MHEQSVSPAAPRTLESDVPALPCTPEHPQRSPSPSAGKKKKKIPYTSTSGAGRKSASRIWRTTRKGNAYRKLPAQNPHSHPVPHSHPAHTTKKNNDIETNSLTLIQLSGELQNHERIEVACARKLLTTLILGVVEKYYAGTGTGDEARNQPLVVYSATGDAKRRETREQLFSSEGYRPRNQSTLLSLNQVSPRLGFGWASPTASRYLSEEPGIDELNLMK</sequence>
<protein>
    <submittedName>
        <fullName evidence="2">Uncharacterized protein</fullName>
    </submittedName>
</protein>
<evidence type="ECO:0000313" key="2">
    <source>
        <dbReference type="EMBL" id="KAJ7037032.1"/>
    </source>
</evidence>
<gene>
    <name evidence="2" type="ORF">C8F04DRAFT_1180757</name>
</gene>
<organism evidence="2 3">
    <name type="scientific">Mycena alexandri</name>
    <dbReference type="NCBI Taxonomy" id="1745969"/>
    <lineage>
        <taxon>Eukaryota</taxon>
        <taxon>Fungi</taxon>
        <taxon>Dikarya</taxon>
        <taxon>Basidiomycota</taxon>
        <taxon>Agaricomycotina</taxon>
        <taxon>Agaricomycetes</taxon>
        <taxon>Agaricomycetidae</taxon>
        <taxon>Agaricales</taxon>
        <taxon>Marasmiineae</taxon>
        <taxon>Mycenaceae</taxon>
        <taxon>Mycena</taxon>
    </lineage>
</organism>
<evidence type="ECO:0000256" key="1">
    <source>
        <dbReference type="SAM" id="MobiDB-lite"/>
    </source>
</evidence>
<feature type="compositionally biased region" description="Basic residues" evidence="1">
    <location>
        <begin position="81"/>
        <end position="92"/>
    </location>
</feature>
<keyword evidence="3" id="KW-1185">Reference proteome</keyword>
<feature type="region of interest" description="Disordered" evidence="1">
    <location>
        <begin position="1"/>
        <end position="96"/>
    </location>
</feature>
<proteinExistence type="predicted"/>
<evidence type="ECO:0000313" key="3">
    <source>
        <dbReference type="Proteomes" id="UP001218188"/>
    </source>
</evidence>
<dbReference type="EMBL" id="JARJCM010000039">
    <property type="protein sequence ID" value="KAJ7037032.1"/>
    <property type="molecule type" value="Genomic_DNA"/>
</dbReference>
<dbReference type="Proteomes" id="UP001218188">
    <property type="component" value="Unassembled WGS sequence"/>
</dbReference>
<accession>A0AAD6T4B5</accession>
<comment type="caution">
    <text evidence="2">The sequence shown here is derived from an EMBL/GenBank/DDBJ whole genome shotgun (WGS) entry which is preliminary data.</text>
</comment>
<dbReference type="AlphaFoldDB" id="A0AAD6T4B5"/>